<evidence type="ECO:0000259" key="1">
    <source>
        <dbReference type="Pfam" id="PF08874"/>
    </source>
</evidence>
<dbReference type="InterPro" id="IPR022123">
    <property type="entry name" value="DUF3658"/>
</dbReference>
<name>A0A0R1GRL2_9LACO</name>
<keyword evidence="4" id="KW-1185">Reference proteome</keyword>
<accession>A0A0R1GRL2</accession>
<dbReference type="eggNOG" id="ENOG502ZC22">
    <property type="taxonomic scope" value="Bacteria"/>
</dbReference>
<feature type="domain" description="DUF1835" evidence="1">
    <location>
        <begin position="23"/>
        <end position="98"/>
    </location>
</feature>
<dbReference type="Proteomes" id="UP000051176">
    <property type="component" value="Unassembled WGS sequence"/>
</dbReference>
<reference evidence="3 4" key="1">
    <citation type="journal article" date="2015" name="Genome Announc.">
        <title>Expanding the biotechnology potential of lactobacilli through comparative genomics of 213 strains and associated genera.</title>
        <authorList>
            <person name="Sun Z."/>
            <person name="Harris H.M."/>
            <person name="McCann A."/>
            <person name="Guo C."/>
            <person name="Argimon S."/>
            <person name="Zhang W."/>
            <person name="Yang X."/>
            <person name="Jeffery I.B."/>
            <person name="Cooney J.C."/>
            <person name="Kagawa T.F."/>
            <person name="Liu W."/>
            <person name="Song Y."/>
            <person name="Salvetti E."/>
            <person name="Wrobel A."/>
            <person name="Rasinkangas P."/>
            <person name="Parkhill J."/>
            <person name="Rea M.C."/>
            <person name="O'Sullivan O."/>
            <person name="Ritari J."/>
            <person name="Douillard F.P."/>
            <person name="Paul Ross R."/>
            <person name="Yang R."/>
            <person name="Briner A.E."/>
            <person name="Felis G.E."/>
            <person name="de Vos W.M."/>
            <person name="Barrangou R."/>
            <person name="Klaenhammer T.R."/>
            <person name="Caufield P.W."/>
            <person name="Cui Y."/>
            <person name="Zhang H."/>
            <person name="O'Toole P.W."/>
        </authorList>
    </citation>
    <scope>NUCLEOTIDE SEQUENCE [LARGE SCALE GENOMIC DNA]</scope>
    <source>
        <strain evidence="3 4">ATCC 53295</strain>
    </source>
</reference>
<evidence type="ECO:0000313" key="4">
    <source>
        <dbReference type="Proteomes" id="UP000051176"/>
    </source>
</evidence>
<protein>
    <submittedName>
        <fullName evidence="3">Uncharacterized protein</fullName>
    </submittedName>
</protein>
<evidence type="ECO:0000259" key="2">
    <source>
        <dbReference type="Pfam" id="PF12395"/>
    </source>
</evidence>
<evidence type="ECO:0000313" key="3">
    <source>
        <dbReference type="EMBL" id="KRK35075.1"/>
    </source>
</evidence>
<proteinExistence type="predicted"/>
<dbReference type="Pfam" id="PF12395">
    <property type="entry name" value="DUF3658"/>
    <property type="match status" value="1"/>
</dbReference>
<dbReference type="RefSeq" id="WP_027826032.1">
    <property type="nucleotide sequence ID" value="NZ_AZCZ01000039.1"/>
</dbReference>
<sequence>MPNPYDFRNGNLRWGYNWNFRLETSRDWMMGRILSGRLNPSTQTSQPNNFSKTFNSSLPDANGDALRIWCSETAEDQLGFLWLCDQLKTVAVTVTQVKVPLDSACAAPTPVYQQFTGLGEMDPQQVLTGQLPEITVTLAQRQAYSCAWQSLATENAALRVALNGRTTSVPTDFLDTWFLPYVHSELSVDEVLGQLLEGFPPGMPTWWLYSRLTNLRKP</sequence>
<dbReference type="PATRIC" id="fig|1267003.4.peg.1597"/>
<feature type="domain" description="DUF3658" evidence="2">
    <location>
        <begin position="136"/>
        <end position="215"/>
    </location>
</feature>
<comment type="caution">
    <text evidence="3">The sequence shown here is derived from an EMBL/GenBank/DDBJ whole genome shotgun (WGS) entry which is preliminary data.</text>
</comment>
<dbReference type="STRING" id="357278.IV61_GL001581"/>
<dbReference type="EMBL" id="AZCZ01000039">
    <property type="protein sequence ID" value="KRK35075.1"/>
    <property type="molecule type" value="Genomic_DNA"/>
</dbReference>
<organism evidence="3 4">
    <name type="scientific">Levilactobacillus parabrevis ATCC 53295</name>
    <dbReference type="NCBI Taxonomy" id="1267003"/>
    <lineage>
        <taxon>Bacteria</taxon>
        <taxon>Bacillati</taxon>
        <taxon>Bacillota</taxon>
        <taxon>Bacilli</taxon>
        <taxon>Lactobacillales</taxon>
        <taxon>Lactobacillaceae</taxon>
        <taxon>Levilactobacillus</taxon>
    </lineage>
</organism>
<gene>
    <name evidence="3" type="ORF">FD07_GL001513</name>
</gene>
<dbReference type="AlphaFoldDB" id="A0A0R1GRL2"/>
<dbReference type="InterPro" id="IPR014973">
    <property type="entry name" value="DUF1835"/>
</dbReference>
<dbReference type="Pfam" id="PF08874">
    <property type="entry name" value="DUF1835"/>
    <property type="match status" value="1"/>
</dbReference>